<dbReference type="SMART" id="SM00954">
    <property type="entry name" value="RelA_SpoT"/>
    <property type="match status" value="1"/>
</dbReference>
<dbReference type="AlphaFoldDB" id="A0A9X7KXD3"/>
<dbReference type="SUPFAM" id="SSF81301">
    <property type="entry name" value="Nucleotidyltransferase"/>
    <property type="match status" value="1"/>
</dbReference>
<dbReference type="GO" id="GO:0015969">
    <property type="term" value="P:guanosine tetraphosphate metabolic process"/>
    <property type="evidence" value="ECO:0007669"/>
    <property type="project" value="InterPro"/>
</dbReference>
<dbReference type="Proteomes" id="UP000246375">
    <property type="component" value="Unassembled WGS sequence"/>
</dbReference>
<dbReference type="CDD" id="cd05399">
    <property type="entry name" value="NT_Rel-Spo_like"/>
    <property type="match status" value="1"/>
</dbReference>
<dbReference type="PANTHER" id="PTHR41773:SF1">
    <property type="entry name" value="RELA_SPOT DOMAIN-CONTAINING PROTEIN"/>
    <property type="match status" value="1"/>
</dbReference>
<feature type="domain" description="RelA/SpoT" evidence="1">
    <location>
        <begin position="52"/>
        <end position="179"/>
    </location>
</feature>
<sequence length="331" mass="38313">MSNYDEFHQYLLENQDAFASWGKYVSETIKKKIQDELGTDSFKSFLKIPVTPRVKEVSSALGKVARKAYEDPINQMTDLVGTRFVVLLSEDIDTVCQAIESLTEFDARISKNYLDEIELNPKLFDYQSKHYEIRPKNELHIGDLKISKQICCEVQVRTLLQHAYAELVHDSVYKPVGIVPKSAERHIARSMALMETTDDLFCSTMKLLYETNVERNKFNNSLSELYREFVGTGYMHYDESTNFLILDAFKEFIATHSETEIRNLLKTKKFIVKKIQHRSSAKTLFSQPSVLFVYFLIKNTSIENILNNWPLPGYIPELELLFSDLGVSSRR</sequence>
<dbReference type="InterPro" id="IPR043519">
    <property type="entry name" value="NT_sf"/>
</dbReference>
<dbReference type="RefSeq" id="WP_058677727.1">
    <property type="nucleotide sequence ID" value="NZ_CP149841.1"/>
</dbReference>
<evidence type="ECO:0000313" key="3">
    <source>
        <dbReference type="Proteomes" id="UP000246375"/>
    </source>
</evidence>
<evidence type="ECO:0000259" key="1">
    <source>
        <dbReference type="SMART" id="SM00954"/>
    </source>
</evidence>
<reference evidence="2 3" key="1">
    <citation type="submission" date="2018-05" db="EMBL/GenBank/DDBJ databases">
        <title>Evaluation of testing and processing parameters for the GenePOC Carba assay.</title>
        <authorList>
            <person name="Walsh T.R."/>
        </authorList>
    </citation>
    <scope>NUCLEOTIDE SEQUENCE [LARGE SCALE GENOMIC DNA]</scope>
    <source>
        <strain evidence="2 3">PECIMP</strain>
    </source>
</reference>
<gene>
    <name evidence="2" type="ORF">DL189_24340</name>
</gene>
<protein>
    <recommendedName>
        <fullName evidence="1">RelA/SpoT domain-containing protein</fullName>
    </recommendedName>
</protein>
<proteinExistence type="predicted"/>
<name>A0A9X7KXD3_9ENTR</name>
<accession>A0A9X7KXD3</accession>
<organism evidence="2 3">
    <name type="scientific">Enterobacter hormaechei</name>
    <dbReference type="NCBI Taxonomy" id="158836"/>
    <lineage>
        <taxon>Bacteria</taxon>
        <taxon>Pseudomonadati</taxon>
        <taxon>Pseudomonadota</taxon>
        <taxon>Gammaproteobacteria</taxon>
        <taxon>Enterobacterales</taxon>
        <taxon>Enterobacteriaceae</taxon>
        <taxon>Enterobacter</taxon>
        <taxon>Enterobacter cloacae complex</taxon>
    </lineage>
</organism>
<comment type="caution">
    <text evidence="2">The sequence shown here is derived from an EMBL/GenBank/DDBJ whole genome shotgun (WGS) entry which is preliminary data.</text>
</comment>
<dbReference type="Pfam" id="PF04607">
    <property type="entry name" value="RelA_SpoT"/>
    <property type="match status" value="1"/>
</dbReference>
<dbReference type="EMBL" id="QHMI01000043">
    <property type="protein sequence ID" value="PXB34086.1"/>
    <property type="molecule type" value="Genomic_DNA"/>
</dbReference>
<dbReference type="Gene3D" id="3.30.460.10">
    <property type="entry name" value="Beta Polymerase, domain 2"/>
    <property type="match status" value="1"/>
</dbReference>
<dbReference type="InterPro" id="IPR007685">
    <property type="entry name" value="RelA_SpoT"/>
</dbReference>
<evidence type="ECO:0000313" key="2">
    <source>
        <dbReference type="EMBL" id="PXB34086.1"/>
    </source>
</evidence>
<dbReference type="PANTHER" id="PTHR41773">
    <property type="entry name" value="GTP PYROPHOSPHATASE-RELATED"/>
    <property type="match status" value="1"/>
</dbReference>